<evidence type="ECO:0000256" key="4">
    <source>
        <dbReference type="ARBA" id="ARBA00023014"/>
    </source>
</evidence>
<name>A0A1H8FX48_9RHOB</name>
<dbReference type="Pfam" id="PF00355">
    <property type="entry name" value="Rieske"/>
    <property type="match status" value="1"/>
</dbReference>
<dbReference type="SUPFAM" id="SSF50022">
    <property type="entry name" value="ISP domain"/>
    <property type="match status" value="1"/>
</dbReference>
<dbReference type="InterPro" id="IPR036922">
    <property type="entry name" value="Rieske_2Fe-2S_sf"/>
</dbReference>
<proteinExistence type="predicted"/>
<evidence type="ECO:0000256" key="6">
    <source>
        <dbReference type="ARBA" id="ARBA00034078"/>
    </source>
</evidence>
<dbReference type="RefSeq" id="WP_170851746.1">
    <property type="nucleotide sequence ID" value="NZ_CP067125.1"/>
</dbReference>
<dbReference type="GO" id="GO:0051537">
    <property type="term" value="F:2 iron, 2 sulfur cluster binding"/>
    <property type="evidence" value="ECO:0007669"/>
    <property type="project" value="UniProtKB-KW"/>
</dbReference>
<dbReference type="STRING" id="34002.SAMN04489859_100557"/>
<evidence type="ECO:0000256" key="5">
    <source>
        <dbReference type="ARBA" id="ARBA00023157"/>
    </source>
</evidence>
<dbReference type="GO" id="GO:0046872">
    <property type="term" value="F:metal ion binding"/>
    <property type="evidence" value="ECO:0007669"/>
    <property type="project" value="UniProtKB-KW"/>
</dbReference>
<dbReference type="InterPro" id="IPR017941">
    <property type="entry name" value="Rieske_2Fe-2S"/>
</dbReference>
<keyword evidence="3" id="KW-0408">Iron</keyword>
<dbReference type="Gene3D" id="2.102.10.10">
    <property type="entry name" value="Rieske [2Fe-2S] iron-sulphur domain"/>
    <property type="match status" value="1"/>
</dbReference>
<comment type="cofactor">
    <cofactor evidence="6">
        <name>[2Fe-2S] cluster</name>
        <dbReference type="ChEBI" id="CHEBI:190135"/>
    </cofactor>
</comment>
<feature type="chain" id="PRO_5011691854" evidence="7">
    <location>
        <begin position="44"/>
        <end position="203"/>
    </location>
</feature>
<dbReference type="CDD" id="cd03467">
    <property type="entry name" value="Rieske"/>
    <property type="match status" value="1"/>
</dbReference>
<feature type="signal peptide" evidence="7">
    <location>
        <begin position="1"/>
        <end position="43"/>
    </location>
</feature>
<dbReference type="InterPro" id="IPR014349">
    <property type="entry name" value="Rieske_Fe-S_prot"/>
</dbReference>
<evidence type="ECO:0000313" key="10">
    <source>
        <dbReference type="Proteomes" id="UP000199054"/>
    </source>
</evidence>
<reference evidence="9 10" key="1">
    <citation type="submission" date="2016-10" db="EMBL/GenBank/DDBJ databases">
        <authorList>
            <person name="de Groot N.N."/>
        </authorList>
    </citation>
    <scope>NUCLEOTIDE SEQUENCE [LARGE SCALE GENOMIC DNA]</scope>
    <source>
        <strain evidence="9 10">DSM 8512</strain>
    </source>
</reference>
<sequence>MRDKEFACRCCNANPDNRRGFIAGAVAALVAVGSALRPSTALAAGDAIRDAAPQPGDFLTWQAKSKRGPHLTLDDLKMNARQLVALPVDPASGTVRDGSRFNQIMLTRLDTGELDEATLARSAEGVVAYSAMCTHDACPVSSWDGDTRQYVCPCHQSRFDATAGGNLVSGPAYRPLPALPLRLSGNGELVVDAPFTARVGGGR</sequence>
<dbReference type="PANTHER" id="PTHR10134">
    <property type="entry name" value="CYTOCHROME B-C1 COMPLEX SUBUNIT RIESKE, MITOCHONDRIAL"/>
    <property type="match status" value="1"/>
</dbReference>
<evidence type="ECO:0000256" key="1">
    <source>
        <dbReference type="ARBA" id="ARBA00022714"/>
    </source>
</evidence>
<dbReference type="InterPro" id="IPR005805">
    <property type="entry name" value="Rieske_Fe-S_prot_C"/>
</dbReference>
<evidence type="ECO:0000313" key="9">
    <source>
        <dbReference type="EMBL" id="SEN36333.1"/>
    </source>
</evidence>
<keyword evidence="7" id="KW-0732">Signal</keyword>
<organism evidence="9 10">
    <name type="scientific">Paracoccus alcaliphilus</name>
    <dbReference type="NCBI Taxonomy" id="34002"/>
    <lineage>
        <taxon>Bacteria</taxon>
        <taxon>Pseudomonadati</taxon>
        <taxon>Pseudomonadota</taxon>
        <taxon>Alphaproteobacteria</taxon>
        <taxon>Rhodobacterales</taxon>
        <taxon>Paracoccaceae</taxon>
        <taxon>Paracoccus</taxon>
    </lineage>
</organism>
<keyword evidence="4" id="KW-0411">Iron-sulfur</keyword>
<accession>A0A1H8FX48</accession>
<evidence type="ECO:0000256" key="7">
    <source>
        <dbReference type="SAM" id="SignalP"/>
    </source>
</evidence>
<keyword evidence="2" id="KW-0479">Metal-binding</keyword>
<dbReference type="EMBL" id="FODE01000005">
    <property type="protein sequence ID" value="SEN36333.1"/>
    <property type="molecule type" value="Genomic_DNA"/>
</dbReference>
<evidence type="ECO:0000256" key="3">
    <source>
        <dbReference type="ARBA" id="ARBA00023004"/>
    </source>
</evidence>
<evidence type="ECO:0000256" key="2">
    <source>
        <dbReference type="ARBA" id="ARBA00022723"/>
    </source>
</evidence>
<protein>
    <submittedName>
        <fullName evidence="9">Rieske iron-sulphur protein</fullName>
    </submittedName>
</protein>
<dbReference type="InterPro" id="IPR006311">
    <property type="entry name" value="TAT_signal"/>
</dbReference>
<dbReference type="PROSITE" id="PS51318">
    <property type="entry name" value="TAT"/>
    <property type="match status" value="1"/>
</dbReference>
<keyword evidence="10" id="KW-1185">Reference proteome</keyword>
<dbReference type="PRINTS" id="PR00162">
    <property type="entry name" value="RIESKE"/>
</dbReference>
<keyword evidence="1" id="KW-0001">2Fe-2S</keyword>
<keyword evidence="5" id="KW-1015">Disulfide bond</keyword>
<dbReference type="Proteomes" id="UP000199054">
    <property type="component" value="Unassembled WGS sequence"/>
</dbReference>
<dbReference type="GO" id="GO:0016020">
    <property type="term" value="C:membrane"/>
    <property type="evidence" value="ECO:0007669"/>
    <property type="project" value="InterPro"/>
</dbReference>
<gene>
    <name evidence="9" type="ORF">SAMN04489859_100557</name>
</gene>
<dbReference type="PROSITE" id="PS51296">
    <property type="entry name" value="RIESKE"/>
    <property type="match status" value="1"/>
</dbReference>
<dbReference type="AlphaFoldDB" id="A0A1H8FX48"/>
<evidence type="ECO:0000259" key="8">
    <source>
        <dbReference type="PROSITE" id="PS51296"/>
    </source>
</evidence>
<feature type="domain" description="Rieske" evidence="8">
    <location>
        <begin position="101"/>
        <end position="190"/>
    </location>
</feature>